<reference evidence="6" key="1">
    <citation type="submission" date="2022-03" db="EMBL/GenBank/DDBJ databases">
        <title>Draft genome sequence of Aduncisulcus paluster, a free-living microaerophilic Fornicata.</title>
        <authorList>
            <person name="Yuyama I."/>
            <person name="Kume K."/>
            <person name="Tamura T."/>
            <person name="Inagaki Y."/>
            <person name="Hashimoto T."/>
        </authorList>
    </citation>
    <scope>NUCLEOTIDE SEQUENCE</scope>
    <source>
        <strain evidence="6">NY0171</strain>
    </source>
</reference>
<feature type="transmembrane region" description="Helical" evidence="5">
    <location>
        <begin position="125"/>
        <end position="145"/>
    </location>
</feature>
<comment type="caution">
    <text evidence="6">The sequence shown here is derived from an EMBL/GenBank/DDBJ whole genome shotgun (WGS) entry which is preliminary data.</text>
</comment>
<sequence>MYGVAINLPPVMNPPDELGVKDDAQIEAAANAMMQMAFFRKVYGLLTFCLGITVLVCALFRGATDYVYNNAWLIITAFIGTFVFLITLFCVHKNYPVNLLFLFLFVGCVSVLLGCLTAFFEISEIFAAAAITLSLTVGMTVIAFLASFEVILMYIVILFVLIYAAYVPIMWFWWAFSGAEIGYSCLGSLVMCLYIIVDTFVMKEELSVDECIIAVSKLFIDIIYLFIFILSVIGGGS</sequence>
<feature type="transmembrane region" description="Helical" evidence="5">
    <location>
        <begin position="42"/>
        <end position="64"/>
    </location>
</feature>
<accession>A0ABQ5KT70</accession>
<feature type="transmembrane region" description="Helical" evidence="5">
    <location>
        <begin position="152"/>
        <end position="175"/>
    </location>
</feature>
<evidence type="ECO:0000256" key="4">
    <source>
        <dbReference type="ARBA" id="ARBA00023136"/>
    </source>
</evidence>
<feature type="transmembrane region" description="Helical" evidence="5">
    <location>
        <begin position="98"/>
        <end position="119"/>
    </location>
</feature>
<feature type="transmembrane region" description="Helical" evidence="5">
    <location>
        <begin position="70"/>
        <end position="91"/>
    </location>
</feature>
<protein>
    <submittedName>
        <fullName evidence="6">Bax inhibitor 1-related like protein</fullName>
    </submittedName>
</protein>
<dbReference type="InterPro" id="IPR006214">
    <property type="entry name" value="Bax_inhibitor_1-related"/>
</dbReference>
<feature type="transmembrane region" description="Helical" evidence="5">
    <location>
        <begin position="213"/>
        <end position="234"/>
    </location>
</feature>
<organism evidence="6 7">
    <name type="scientific">Aduncisulcus paluster</name>
    <dbReference type="NCBI Taxonomy" id="2918883"/>
    <lineage>
        <taxon>Eukaryota</taxon>
        <taxon>Metamonada</taxon>
        <taxon>Carpediemonas-like organisms</taxon>
        <taxon>Aduncisulcus</taxon>
    </lineage>
</organism>
<gene>
    <name evidence="6" type="ORF">ADUPG1_008423</name>
</gene>
<proteinExistence type="inferred from homology"/>
<dbReference type="PANTHER" id="PTHR23291:SF47">
    <property type="entry name" value="TRANSMEMBRANE BAX INHIBITOR MOTIF CONTAINING 7"/>
    <property type="match status" value="1"/>
</dbReference>
<keyword evidence="2 5" id="KW-0812">Transmembrane</keyword>
<keyword evidence="4 5" id="KW-0472">Membrane</keyword>
<dbReference type="Proteomes" id="UP001057375">
    <property type="component" value="Unassembled WGS sequence"/>
</dbReference>
<dbReference type="PANTHER" id="PTHR23291">
    <property type="entry name" value="BAX INHIBITOR-RELATED"/>
    <property type="match status" value="1"/>
</dbReference>
<comment type="similarity">
    <text evidence="5">Belongs to the BI1 family.</text>
</comment>
<name>A0ABQ5KT70_9EUKA</name>
<evidence type="ECO:0000256" key="2">
    <source>
        <dbReference type="ARBA" id="ARBA00022692"/>
    </source>
</evidence>
<evidence type="ECO:0000256" key="5">
    <source>
        <dbReference type="RuleBase" id="RU004379"/>
    </source>
</evidence>
<evidence type="ECO:0000256" key="1">
    <source>
        <dbReference type="ARBA" id="ARBA00004141"/>
    </source>
</evidence>
<evidence type="ECO:0000313" key="6">
    <source>
        <dbReference type="EMBL" id="GKT35221.1"/>
    </source>
</evidence>
<evidence type="ECO:0000313" key="7">
    <source>
        <dbReference type="Proteomes" id="UP001057375"/>
    </source>
</evidence>
<evidence type="ECO:0000256" key="3">
    <source>
        <dbReference type="ARBA" id="ARBA00022989"/>
    </source>
</evidence>
<feature type="transmembrane region" description="Helical" evidence="5">
    <location>
        <begin position="181"/>
        <end position="201"/>
    </location>
</feature>
<keyword evidence="3 5" id="KW-1133">Transmembrane helix</keyword>
<dbReference type="Pfam" id="PF01027">
    <property type="entry name" value="Bax1-I"/>
    <property type="match status" value="1"/>
</dbReference>
<comment type="subcellular location">
    <subcellularLocation>
        <location evidence="1">Membrane</location>
        <topology evidence="1">Multi-pass membrane protein</topology>
    </subcellularLocation>
</comment>
<dbReference type="EMBL" id="BQXS01010946">
    <property type="protein sequence ID" value="GKT35221.1"/>
    <property type="molecule type" value="Genomic_DNA"/>
</dbReference>
<keyword evidence="7" id="KW-1185">Reference proteome</keyword>